<reference evidence="6 7" key="1">
    <citation type="submission" date="2024-02" db="EMBL/GenBank/DDBJ databases">
        <authorList>
            <person name="Chen Y."/>
            <person name="Shah S."/>
            <person name="Dougan E. K."/>
            <person name="Thang M."/>
            <person name="Chan C."/>
        </authorList>
    </citation>
    <scope>NUCLEOTIDE SEQUENCE [LARGE SCALE GENOMIC DNA]</scope>
</reference>
<dbReference type="Gene3D" id="3.90.550.10">
    <property type="entry name" value="Spore Coat Polysaccharide Biosynthesis Protein SpsA, Chain A"/>
    <property type="match status" value="1"/>
</dbReference>
<dbReference type="EMBL" id="CAXAMN010002714">
    <property type="protein sequence ID" value="CAK9000961.1"/>
    <property type="molecule type" value="Genomic_DNA"/>
</dbReference>
<evidence type="ECO:0000256" key="4">
    <source>
        <dbReference type="ARBA" id="ARBA00022723"/>
    </source>
</evidence>
<organism evidence="6 7">
    <name type="scientific">Durusdinium trenchii</name>
    <dbReference type="NCBI Taxonomy" id="1381693"/>
    <lineage>
        <taxon>Eukaryota</taxon>
        <taxon>Sar</taxon>
        <taxon>Alveolata</taxon>
        <taxon>Dinophyceae</taxon>
        <taxon>Suessiales</taxon>
        <taxon>Symbiodiniaceae</taxon>
        <taxon>Durusdinium</taxon>
    </lineage>
</organism>
<evidence type="ECO:0000313" key="6">
    <source>
        <dbReference type="EMBL" id="CAK9000961.1"/>
    </source>
</evidence>
<dbReference type="InterPro" id="IPR029044">
    <property type="entry name" value="Nucleotide-diphossugar_trans"/>
</dbReference>
<evidence type="ECO:0000313" key="7">
    <source>
        <dbReference type="Proteomes" id="UP001642484"/>
    </source>
</evidence>
<dbReference type="PANTHER" id="PTHR13778:SF47">
    <property type="entry name" value="LIPOPOLYSACCHARIDE 1,3-GALACTOSYLTRANSFERASE"/>
    <property type="match status" value="1"/>
</dbReference>
<comment type="caution">
    <text evidence="6">The sequence shown here is derived from an EMBL/GenBank/DDBJ whole genome shotgun (WGS) entry which is preliminary data.</text>
</comment>
<evidence type="ECO:0000256" key="1">
    <source>
        <dbReference type="ARBA" id="ARBA00006351"/>
    </source>
</evidence>
<evidence type="ECO:0000256" key="3">
    <source>
        <dbReference type="ARBA" id="ARBA00022679"/>
    </source>
</evidence>
<keyword evidence="2" id="KW-0328">Glycosyltransferase</keyword>
<comment type="similarity">
    <text evidence="1">Belongs to the glycosyltransferase 8 family.</text>
</comment>
<gene>
    <name evidence="6" type="ORF">CCMP2556_LOCUS6276</name>
</gene>
<sequence length="516" mass="58815">MALTVCKLWRQIGCWKLAGFFAVAAMFAFVHSLTIPVEPGRRTAASEVVKVVKDVTTRAVRPRASQVKGSTDPVHVCLSSDDGDLRSSAVVIRSAYVNAANPDRLRFHFITTPELAPTVRDLFRVHLADIPVEVHADENVQDRIGNQLPGRGKTAKVRKGLTSVFNFVPFYLDQYVSIDGRPPARLIYLDTDTVIMGDLGELQDIDLQGHPCAAVKYCLQSLEKYVDFSVLRELGYIQNHDPKACIANRGLLVIDVRRWHELQITEQIEMWMQRYAESKRVLWKSGVSQPPWLLAMGDDFLDLGDEWNCNSLGREKMPYAEALFLRDNGFDHAAVRKLGAVFTEDGGVDPFVVMCSDKGKMLHFNGAVKPWTWETWFADHKLPLCALPENMPQNFNLNSAVQVKLFCKPVSFVNCVDIWNAFISEETACALRDFKQEWPEEQEWLFRLGEKATQEEFERRDREKARIQKQELEREEMKARAESQAKILKVDELAAAADAREREADKQRQELEEAER</sequence>
<proteinExistence type="inferred from homology"/>
<dbReference type="InterPro" id="IPR002495">
    <property type="entry name" value="Glyco_trans_8"/>
</dbReference>
<feature type="region of interest" description="Disordered" evidence="5">
    <location>
        <begin position="459"/>
        <end position="478"/>
    </location>
</feature>
<keyword evidence="4" id="KW-0479">Metal-binding</keyword>
<dbReference type="PANTHER" id="PTHR13778">
    <property type="entry name" value="GLYCOSYLTRANSFERASE 8 DOMAIN-CONTAINING PROTEIN"/>
    <property type="match status" value="1"/>
</dbReference>
<keyword evidence="7" id="KW-1185">Reference proteome</keyword>
<protein>
    <recommendedName>
        <fullName evidence="8">Hexosyltransferase</fullName>
    </recommendedName>
</protein>
<dbReference type="Pfam" id="PF01501">
    <property type="entry name" value="Glyco_transf_8"/>
    <property type="match status" value="1"/>
</dbReference>
<keyword evidence="3" id="KW-0808">Transferase</keyword>
<evidence type="ECO:0000256" key="2">
    <source>
        <dbReference type="ARBA" id="ARBA00022676"/>
    </source>
</evidence>
<dbReference type="SUPFAM" id="SSF53448">
    <property type="entry name" value="Nucleotide-diphospho-sugar transferases"/>
    <property type="match status" value="1"/>
</dbReference>
<name>A0ABP0IEF5_9DINO</name>
<evidence type="ECO:0000256" key="5">
    <source>
        <dbReference type="SAM" id="MobiDB-lite"/>
    </source>
</evidence>
<evidence type="ECO:0008006" key="8">
    <source>
        <dbReference type="Google" id="ProtNLM"/>
    </source>
</evidence>
<accession>A0ABP0IEF5</accession>
<dbReference type="Proteomes" id="UP001642484">
    <property type="component" value="Unassembled WGS sequence"/>
</dbReference>
<dbReference type="InterPro" id="IPR050748">
    <property type="entry name" value="Glycosyltrans_8_dom-fam"/>
</dbReference>